<evidence type="ECO:0000259" key="1">
    <source>
        <dbReference type="Pfam" id="PF07969"/>
    </source>
</evidence>
<dbReference type="Gene3D" id="3.20.20.140">
    <property type="entry name" value="Metal-dependent hydrolases"/>
    <property type="match status" value="1"/>
</dbReference>
<dbReference type="InterPro" id="IPR013108">
    <property type="entry name" value="Amidohydro_3"/>
</dbReference>
<feature type="non-terminal residue" evidence="2">
    <location>
        <position position="429"/>
    </location>
</feature>
<dbReference type="OrthoDB" id="3238066at2"/>
<evidence type="ECO:0000313" key="2">
    <source>
        <dbReference type="EMBL" id="KGM08446.1"/>
    </source>
</evidence>
<dbReference type="PANTHER" id="PTHR22642:SF2">
    <property type="entry name" value="PROTEIN LONG AFTER FAR-RED 3"/>
    <property type="match status" value="1"/>
</dbReference>
<feature type="non-terminal residue" evidence="2">
    <location>
        <position position="1"/>
    </location>
</feature>
<organism evidence="2 3">
    <name type="scientific">Cellulomonas bogoriensis 69B4 = DSM 16987</name>
    <dbReference type="NCBI Taxonomy" id="1386082"/>
    <lineage>
        <taxon>Bacteria</taxon>
        <taxon>Bacillati</taxon>
        <taxon>Actinomycetota</taxon>
        <taxon>Actinomycetes</taxon>
        <taxon>Micrococcales</taxon>
        <taxon>Cellulomonadaceae</taxon>
        <taxon>Cellulomonas</taxon>
    </lineage>
</organism>
<dbReference type="EMBL" id="AXCZ01000330">
    <property type="protein sequence ID" value="KGM08446.1"/>
    <property type="molecule type" value="Genomic_DNA"/>
</dbReference>
<dbReference type="RefSeq" id="WP_035063039.1">
    <property type="nucleotide sequence ID" value="NZ_AXCZ01000330.1"/>
</dbReference>
<sequence>TVQDGADVVVDVDGALITPAFVDAHVHLLETGLALEGVDLSVEGGARDLAGALALVARAAGALGEGAVLLGHGWDETQWPERRAPTTRELDAAVGGRPAYLARTDVHSAVVSTALVRASGCDRYPGWSPRGVVTGEAHHRVREVARAVTPARRAALHRSALRAAAGAGIASVHELAGPWLDSPDGLRSVMEMTAARDCGLPLVVGMWAQACRTVEDAQDLLASFPGLAGIGGDLTVDGSIGSRTAALNAPYTDAPGTAGALQMEAGAIAAHVVAVTRVGTRSAFHAIGDRAVDELVRGLRLAEDELGPGGLRGAGHRVEHAEMSTSGTVGDLAALGVTVSAQPAFDVAWGGPDGMYARRLGDRWRRMNPYAELAAAGVPLAFGSDSPVTAFDPWAAVRGAVEHRAVQQRISARAAFRAHTRGGWRAAGL</sequence>
<comment type="caution">
    <text evidence="2">The sequence shown here is derived from an EMBL/GenBank/DDBJ whole genome shotgun (WGS) entry which is preliminary data.</text>
</comment>
<dbReference type="Gene3D" id="3.10.310.70">
    <property type="match status" value="1"/>
</dbReference>
<dbReference type="Pfam" id="PF07969">
    <property type="entry name" value="Amidohydro_3"/>
    <property type="match status" value="1"/>
</dbReference>
<dbReference type="InterPro" id="IPR032466">
    <property type="entry name" value="Metal_Hydrolase"/>
</dbReference>
<gene>
    <name evidence="2" type="ORF">N869_04595</name>
</gene>
<proteinExistence type="predicted"/>
<dbReference type="SUPFAM" id="SSF51556">
    <property type="entry name" value="Metallo-dependent hydrolases"/>
    <property type="match status" value="1"/>
</dbReference>
<feature type="domain" description="Amidohydrolase 3" evidence="1">
    <location>
        <begin position="9"/>
        <end position="429"/>
    </location>
</feature>
<protein>
    <submittedName>
        <fullName evidence="2">Hydrolase</fullName>
    </submittedName>
</protein>
<dbReference type="AlphaFoldDB" id="A0A0A0BKC8"/>
<reference evidence="2 3" key="1">
    <citation type="submission" date="2013-08" db="EMBL/GenBank/DDBJ databases">
        <title>Genome sequencing of Cellulomonas bogoriensis 69B4.</title>
        <authorList>
            <person name="Chen F."/>
            <person name="Li Y."/>
            <person name="Wang G."/>
        </authorList>
    </citation>
    <scope>NUCLEOTIDE SEQUENCE [LARGE SCALE GENOMIC DNA]</scope>
    <source>
        <strain evidence="2 3">69B4</strain>
    </source>
</reference>
<evidence type="ECO:0000313" key="3">
    <source>
        <dbReference type="Proteomes" id="UP000054314"/>
    </source>
</evidence>
<keyword evidence="2" id="KW-0378">Hydrolase</keyword>
<accession>A0A0A0BKC8</accession>
<name>A0A0A0BKC8_9CELL</name>
<dbReference type="Gene3D" id="2.30.40.10">
    <property type="entry name" value="Urease, subunit C, domain 1"/>
    <property type="match status" value="1"/>
</dbReference>
<dbReference type="PANTHER" id="PTHR22642">
    <property type="entry name" value="IMIDAZOLONEPROPIONASE"/>
    <property type="match status" value="1"/>
</dbReference>
<dbReference type="Proteomes" id="UP000054314">
    <property type="component" value="Unassembled WGS sequence"/>
</dbReference>
<dbReference type="InterPro" id="IPR011059">
    <property type="entry name" value="Metal-dep_hydrolase_composite"/>
</dbReference>
<dbReference type="GO" id="GO:0016810">
    <property type="term" value="F:hydrolase activity, acting on carbon-nitrogen (but not peptide) bonds"/>
    <property type="evidence" value="ECO:0007669"/>
    <property type="project" value="InterPro"/>
</dbReference>
<keyword evidence="3" id="KW-1185">Reference proteome</keyword>